<dbReference type="KEGG" id="mcha:111025699"/>
<keyword evidence="4" id="KW-1185">Reference proteome</keyword>
<name>A0A6J1DZF0_MOMCH</name>
<dbReference type="Pfam" id="PF14226">
    <property type="entry name" value="DIOX_N"/>
    <property type="match status" value="1"/>
</dbReference>
<organism evidence="4 5">
    <name type="scientific">Momordica charantia</name>
    <name type="common">Bitter gourd</name>
    <name type="synonym">Balsam pear</name>
    <dbReference type="NCBI Taxonomy" id="3673"/>
    <lineage>
        <taxon>Eukaryota</taxon>
        <taxon>Viridiplantae</taxon>
        <taxon>Streptophyta</taxon>
        <taxon>Embryophyta</taxon>
        <taxon>Tracheophyta</taxon>
        <taxon>Spermatophyta</taxon>
        <taxon>Magnoliopsida</taxon>
        <taxon>eudicotyledons</taxon>
        <taxon>Gunneridae</taxon>
        <taxon>Pentapetalae</taxon>
        <taxon>rosids</taxon>
        <taxon>fabids</taxon>
        <taxon>Cucurbitales</taxon>
        <taxon>Cucurbitaceae</taxon>
        <taxon>Momordiceae</taxon>
        <taxon>Momordica</taxon>
    </lineage>
</organism>
<dbReference type="AlphaFoldDB" id="A0A6J1DZF0"/>
<dbReference type="InterPro" id="IPR026992">
    <property type="entry name" value="DIOX_N"/>
</dbReference>
<dbReference type="InterPro" id="IPR027443">
    <property type="entry name" value="IPNS-like_sf"/>
</dbReference>
<evidence type="ECO:0000313" key="5">
    <source>
        <dbReference type="RefSeq" id="XP_022159287.1"/>
    </source>
</evidence>
<dbReference type="SUPFAM" id="SSF51197">
    <property type="entry name" value="Clavaminate synthase-like"/>
    <property type="match status" value="1"/>
</dbReference>
<proteinExistence type="predicted"/>
<sequence length="105" mass="11056">MIPPAMASIKTIAETLNFASIPSSCIFSGDGGAVDAAPQGVGDSIPTIDFSLLTTGTPDQRAKVVDQLGKACQDWGFFMRQLVRLDQANGIEALKIIEAQLKTSS</sequence>
<dbReference type="GO" id="GO:0046872">
    <property type="term" value="F:metal ion binding"/>
    <property type="evidence" value="ECO:0007669"/>
    <property type="project" value="UniProtKB-KW"/>
</dbReference>
<evidence type="ECO:0000259" key="3">
    <source>
        <dbReference type="Pfam" id="PF14226"/>
    </source>
</evidence>
<dbReference type="GeneID" id="111025699"/>
<dbReference type="RefSeq" id="XP_022159287.1">
    <property type="nucleotide sequence ID" value="XM_022303595.1"/>
</dbReference>
<dbReference type="OrthoDB" id="288590at2759"/>
<keyword evidence="2" id="KW-0408">Iron</keyword>
<keyword evidence="1" id="KW-0479">Metal-binding</keyword>
<dbReference type="Gene3D" id="2.60.120.330">
    <property type="entry name" value="B-lactam Antibiotic, Isopenicillin N Synthase, Chain"/>
    <property type="match status" value="1"/>
</dbReference>
<evidence type="ECO:0000313" key="4">
    <source>
        <dbReference type="Proteomes" id="UP000504603"/>
    </source>
</evidence>
<feature type="domain" description="Non-haem dioxygenase N-terminal" evidence="3">
    <location>
        <begin position="45"/>
        <end position="79"/>
    </location>
</feature>
<gene>
    <name evidence="5" type="primary">LOC111025699</name>
</gene>
<dbReference type="Proteomes" id="UP000504603">
    <property type="component" value="Unplaced"/>
</dbReference>
<evidence type="ECO:0000256" key="2">
    <source>
        <dbReference type="ARBA" id="ARBA00023004"/>
    </source>
</evidence>
<accession>A0A6J1DZF0</accession>
<evidence type="ECO:0000256" key="1">
    <source>
        <dbReference type="ARBA" id="ARBA00022723"/>
    </source>
</evidence>
<reference evidence="5" key="1">
    <citation type="submission" date="2025-08" db="UniProtKB">
        <authorList>
            <consortium name="RefSeq"/>
        </authorList>
    </citation>
    <scope>IDENTIFICATION</scope>
    <source>
        <strain evidence="5">OHB3-1</strain>
    </source>
</reference>
<protein>
    <submittedName>
        <fullName evidence="5">Uncharacterized protein LOC111025699</fullName>
    </submittedName>
</protein>